<dbReference type="SUPFAM" id="SSF51905">
    <property type="entry name" value="FAD/NAD(P)-binding domain"/>
    <property type="match status" value="1"/>
</dbReference>
<dbReference type="GO" id="GO:0009851">
    <property type="term" value="P:auxin biosynthetic process"/>
    <property type="evidence" value="ECO:0007669"/>
    <property type="project" value="UniProtKB-KW"/>
</dbReference>
<protein>
    <recommendedName>
        <fullName evidence="4">Tryptophan 2-monooxygenase</fullName>
        <ecNumber evidence="3">1.13.12.3</ecNumber>
    </recommendedName>
</protein>
<dbReference type="InterPro" id="IPR036188">
    <property type="entry name" value="FAD/NAD-bd_sf"/>
</dbReference>
<dbReference type="GO" id="GO:0050361">
    <property type="term" value="F:tryptophan 2-monooxygenase activity"/>
    <property type="evidence" value="ECO:0007669"/>
    <property type="project" value="UniProtKB-EC"/>
</dbReference>
<comment type="similarity">
    <text evidence="2">Belongs to the tryptophan 2-monooxygenase family.</text>
</comment>
<dbReference type="SUPFAM" id="SSF54373">
    <property type="entry name" value="FAD-linked reductases, C-terminal domain"/>
    <property type="match status" value="1"/>
</dbReference>
<evidence type="ECO:0000256" key="6">
    <source>
        <dbReference type="ARBA" id="ARBA00047321"/>
    </source>
</evidence>
<evidence type="ECO:0000256" key="4">
    <source>
        <dbReference type="ARBA" id="ARBA00017871"/>
    </source>
</evidence>
<dbReference type="Gene3D" id="3.50.50.60">
    <property type="entry name" value="FAD/NAD(P)-binding domain"/>
    <property type="match status" value="1"/>
</dbReference>
<evidence type="ECO:0000256" key="5">
    <source>
        <dbReference type="ARBA" id="ARBA00023070"/>
    </source>
</evidence>
<dbReference type="OrthoDB" id="56323at2"/>
<comment type="catalytic activity">
    <reaction evidence="6">
        <text>L-tryptophan + O2 = indole-3-acetamide + CO2 + H2O</text>
        <dbReference type="Rhea" id="RHEA:16165"/>
        <dbReference type="ChEBI" id="CHEBI:15377"/>
        <dbReference type="ChEBI" id="CHEBI:15379"/>
        <dbReference type="ChEBI" id="CHEBI:16031"/>
        <dbReference type="ChEBI" id="CHEBI:16526"/>
        <dbReference type="ChEBI" id="CHEBI:57912"/>
        <dbReference type="EC" id="1.13.12.3"/>
    </reaction>
</comment>
<organism evidence="8 9">
    <name type="scientific">Taibaiella soli</name>
    <dbReference type="NCBI Taxonomy" id="1649169"/>
    <lineage>
        <taxon>Bacteria</taxon>
        <taxon>Pseudomonadati</taxon>
        <taxon>Bacteroidota</taxon>
        <taxon>Chitinophagia</taxon>
        <taxon>Chitinophagales</taxon>
        <taxon>Chitinophagaceae</taxon>
        <taxon>Taibaiella</taxon>
    </lineage>
</organism>
<dbReference type="InterPro" id="IPR002937">
    <property type="entry name" value="Amino_oxidase"/>
</dbReference>
<gene>
    <name evidence="8" type="ORF">DN068_14325</name>
</gene>
<reference evidence="8 9" key="1">
    <citation type="submission" date="2018-06" db="EMBL/GenBank/DDBJ databases">
        <title>Mucibacter soli gen. nov., sp. nov., a new member of the family Chitinophagaceae producing mucin.</title>
        <authorList>
            <person name="Kim M.-K."/>
            <person name="Park S."/>
            <person name="Kim T.-S."/>
            <person name="Joung Y."/>
            <person name="Han J.-H."/>
            <person name="Kim S.B."/>
        </authorList>
    </citation>
    <scope>NUCLEOTIDE SEQUENCE [LARGE SCALE GENOMIC DNA]</scope>
    <source>
        <strain evidence="8 9">R1-15</strain>
    </source>
</reference>
<keyword evidence="5" id="KW-0073">Auxin biosynthesis</keyword>
<feature type="domain" description="Amine oxidase" evidence="7">
    <location>
        <begin position="136"/>
        <end position="430"/>
    </location>
</feature>
<evidence type="ECO:0000256" key="1">
    <source>
        <dbReference type="ARBA" id="ARBA00004814"/>
    </source>
</evidence>
<comment type="pathway">
    <text evidence="1">Plant hormone metabolism; auxin biosynthesis.</text>
</comment>
<dbReference type="Proteomes" id="UP000248745">
    <property type="component" value="Unassembled WGS sequence"/>
</dbReference>
<sequence length="433" mass="48374">MENDILIVGAGAAGLIAAHLLAQKGFKVTVLEARNRIGGRIHTMYDDGFSPFAELGAEFIHGDLPVSLALLKEADVAYHKTEGEMWQFKDGCFSQEDHFIEDWDYLVAQLHKVTDDMTVDEFLEKYLSGEQYVELRKAVIRYANGYDTADTSDASILAIRREWEEEESGDQYRPDTGYISLLEYLEKSCVANGGTVHLSAVAKEIQWKENEVTVITADGRRFDAGKIIITVPVNVLQAADAIANFHFSPEIPGYKQAVNGMGMGAIIKLLFQFNDEFYNESLLHDRRGVDMTKLEFLFSEEIIPTWWTQYPRKSGLLTGWFGGPKARGIAQGSDEEILQIGLQSLANIFSLPVETLRENLTAWNIANWTKDPFALGSYSYETTKSAEAKRQLYELVPNTIFFAGEAMYEGPAIGTVEAAFVSGKQVAARLTRQ</sequence>
<dbReference type="EMBL" id="QKTW01000019">
    <property type="protein sequence ID" value="PZF72108.1"/>
    <property type="molecule type" value="Genomic_DNA"/>
</dbReference>
<dbReference type="PANTHER" id="PTHR10742:SF410">
    <property type="entry name" value="LYSINE-SPECIFIC HISTONE DEMETHYLASE 2"/>
    <property type="match status" value="1"/>
</dbReference>
<keyword evidence="9" id="KW-1185">Reference proteome</keyword>
<evidence type="ECO:0000256" key="3">
    <source>
        <dbReference type="ARBA" id="ARBA00012535"/>
    </source>
</evidence>
<proteinExistence type="inferred from homology"/>
<feature type="domain" description="Amine oxidase" evidence="7">
    <location>
        <begin position="13"/>
        <end position="76"/>
    </location>
</feature>
<comment type="caution">
    <text evidence="8">The sequence shown here is derived from an EMBL/GenBank/DDBJ whole genome shotgun (WGS) entry which is preliminary data.</text>
</comment>
<name>A0A2W2AWM9_9BACT</name>
<dbReference type="AlphaFoldDB" id="A0A2W2AWM9"/>
<dbReference type="EC" id="1.13.12.3" evidence="3"/>
<accession>A0A2W2AWM9</accession>
<dbReference type="InterPro" id="IPR050281">
    <property type="entry name" value="Flavin_monoamine_oxidase"/>
</dbReference>
<dbReference type="PANTHER" id="PTHR10742">
    <property type="entry name" value="FLAVIN MONOAMINE OXIDASE"/>
    <property type="match status" value="1"/>
</dbReference>
<evidence type="ECO:0000313" key="8">
    <source>
        <dbReference type="EMBL" id="PZF72108.1"/>
    </source>
</evidence>
<evidence type="ECO:0000256" key="2">
    <source>
        <dbReference type="ARBA" id="ARBA00005833"/>
    </source>
</evidence>
<evidence type="ECO:0000313" key="9">
    <source>
        <dbReference type="Proteomes" id="UP000248745"/>
    </source>
</evidence>
<evidence type="ECO:0000259" key="7">
    <source>
        <dbReference type="Pfam" id="PF01593"/>
    </source>
</evidence>
<dbReference type="RefSeq" id="WP_110999623.1">
    <property type="nucleotide sequence ID" value="NZ_QKTW01000019.1"/>
</dbReference>
<dbReference type="Pfam" id="PF01593">
    <property type="entry name" value="Amino_oxidase"/>
    <property type="match status" value="2"/>
</dbReference>